<protein>
    <submittedName>
        <fullName evidence="1">Uncharacterized protein</fullName>
    </submittedName>
</protein>
<reference evidence="1 2" key="1">
    <citation type="journal article" date="2021" name="Elife">
        <title>Chloroplast acquisition without the gene transfer in kleptoplastic sea slugs, Plakobranchus ocellatus.</title>
        <authorList>
            <person name="Maeda T."/>
            <person name="Takahashi S."/>
            <person name="Yoshida T."/>
            <person name="Shimamura S."/>
            <person name="Takaki Y."/>
            <person name="Nagai Y."/>
            <person name="Toyoda A."/>
            <person name="Suzuki Y."/>
            <person name="Arimoto A."/>
            <person name="Ishii H."/>
            <person name="Satoh N."/>
            <person name="Nishiyama T."/>
            <person name="Hasebe M."/>
            <person name="Maruyama T."/>
            <person name="Minagawa J."/>
            <person name="Obokata J."/>
            <person name="Shigenobu S."/>
        </authorList>
    </citation>
    <scope>NUCLEOTIDE SEQUENCE [LARGE SCALE GENOMIC DNA]</scope>
</reference>
<sequence length="125" mass="14062">MTSKLEELLFDLLSGSKHSPPPKMKLTGTRRKLWEFVRAKERGCLGRGGGWGGVAETSAVTRCVARPTRIRSKAKLMCLITETIDCDRVTSGVMRFEMEGRRCPGEEERCDIRLAETYSPTKLLQ</sequence>
<comment type="caution">
    <text evidence="1">The sequence shown here is derived from an EMBL/GenBank/DDBJ whole genome shotgun (WGS) entry which is preliminary data.</text>
</comment>
<dbReference type="Proteomes" id="UP000735302">
    <property type="component" value="Unassembled WGS sequence"/>
</dbReference>
<evidence type="ECO:0000313" key="2">
    <source>
        <dbReference type="Proteomes" id="UP000735302"/>
    </source>
</evidence>
<proteinExistence type="predicted"/>
<name>A0AAV4DGP5_9GAST</name>
<organism evidence="1 2">
    <name type="scientific">Plakobranchus ocellatus</name>
    <dbReference type="NCBI Taxonomy" id="259542"/>
    <lineage>
        <taxon>Eukaryota</taxon>
        <taxon>Metazoa</taxon>
        <taxon>Spiralia</taxon>
        <taxon>Lophotrochozoa</taxon>
        <taxon>Mollusca</taxon>
        <taxon>Gastropoda</taxon>
        <taxon>Heterobranchia</taxon>
        <taxon>Euthyneura</taxon>
        <taxon>Panpulmonata</taxon>
        <taxon>Sacoglossa</taxon>
        <taxon>Placobranchoidea</taxon>
        <taxon>Plakobranchidae</taxon>
        <taxon>Plakobranchus</taxon>
    </lineage>
</organism>
<dbReference type="EMBL" id="BLXT01007882">
    <property type="protein sequence ID" value="GFO43393.1"/>
    <property type="molecule type" value="Genomic_DNA"/>
</dbReference>
<gene>
    <name evidence="1" type="ORF">PoB_006989800</name>
</gene>
<keyword evidence="2" id="KW-1185">Reference proteome</keyword>
<dbReference type="AlphaFoldDB" id="A0AAV4DGP5"/>
<accession>A0AAV4DGP5</accession>
<evidence type="ECO:0000313" key="1">
    <source>
        <dbReference type="EMBL" id="GFO43393.1"/>
    </source>
</evidence>